<proteinExistence type="predicted"/>
<name>A0AAV9JF97_9PEZI</name>
<dbReference type="Proteomes" id="UP001324427">
    <property type="component" value="Unassembled WGS sequence"/>
</dbReference>
<organism evidence="1 2">
    <name type="scientific">Oleoguttula mirabilis</name>
    <dbReference type="NCBI Taxonomy" id="1507867"/>
    <lineage>
        <taxon>Eukaryota</taxon>
        <taxon>Fungi</taxon>
        <taxon>Dikarya</taxon>
        <taxon>Ascomycota</taxon>
        <taxon>Pezizomycotina</taxon>
        <taxon>Dothideomycetes</taxon>
        <taxon>Dothideomycetidae</taxon>
        <taxon>Mycosphaerellales</taxon>
        <taxon>Teratosphaeriaceae</taxon>
        <taxon>Oleoguttula</taxon>
    </lineage>
</organism>
<dbReference type="AlphaFoldDB" id="A0AAV9JF97"/>
<accession>A0AAV9JF97</accession>
<sequence>MDLLKHLLVRKPDGSLTPASSPAEQNVQIARQHTHVSLDTALTPKARASLKRKATVMATPVQSLGENTPPPSAQAIFKFPSMDVDVEKDDSPNLQDIGDFEKENPWSPKPKLFQVKATKINPECAIRFNNLCVNHLIVPNFTYGVSSATVSFGGEVVEAPGPFVNKKHAKEEVCRLALPVLQKMEDRLKSMKRKTSEAPASRISTVELNSENFVGILQDHAQAKHLALPEYTEARTFTTPIRFACAVRIADGPLTPFGSDDDLYPSKQEAKRAAAREAVLWLRSQSRMPAAMPAKRVKIEDPRSPTTPGQTGLTQLVNDMDVDAADATTLPQRVHEVAASLGFSSPVWDSHPSLPPPGAELQPEQMGGSFVSMSVRFCDRDAEAEPRLRGTVAKVDHVFGKKKARELCCRELLHVLEQIRQSRLQ</sequence>
<evidence type="ECO:0008006" key="3">
    <source>
        <dbReference type="Google" id="ProtNLM"/>
    </source>
</evidence>
<evidence type="ECO:0000313" key="2">
    <source>
        <dbReference type="Proteomes" id="UP001324427"/>
    </source>
</evidence>
<reference evidence="1 2" key="1">
    <citation type="submission" date="2021-11" db="EMBL/GenBank/DDBJ databases">
        <title>Black yeast isolated from Biological Soil Crust.</title>
        <authorList>
            <person name="Kurbessoian T."/>
        </authorList>
    </citation>
    <scope>NUCLEOTIDE SEQUENCE [LARGE SCALE GENOMIC DNA]</scope>
    <source>
        <strain evidence="1 2">CCFEE 5522</strain>
    </source>
</reference>
<comment type="caution">
    <text evidence="1">The sequence shown here is derived from an EMBL/GenBank/DDBJ whole genome shotgun (WGS) entry which is preliminary data.</text>
</comment>
<evidence type="ECO:0000313" key="1">
    <source>
        <dbReference type="EMBL" id="KAK4543884.1"/>
    </source>
</evidence>
<gene>
    <name evidence="1" type="ORF">LTR36_004658</name>
</gene>
<keyword evidence="2" id="KW-1185">Reference proteome</keyword>
<dbReference type="Gene3D" id="3.30.160.20">
    <property type="match status" value="1"/>
</dbReference>
<dbReference type="CDD" id="cd00048">
    <property type="entry name" value="DSRM_SF"/>
    <property type="match status" value="1"/>
</dbReference>
<dbReference type="EMBL" id="JAVFHQ010000028">
    <property type="protein sequence ID" value="KAK4543884.1"/>
    <property type="molecule type" value="Genomic_DNA"/>
</dbReference>
<dbReference type="SUPFAM" id="SSF54768">
    <property type="entry name" value="dsRNA-binding domain-like"/>
    <property type="match status" value="1"/>
</dbReference>
<protein>
    <recommendedName>
        <fullName evidence="3">DRBM domain-containing protein</fullName>
    </recommendedName>
</protein>